<evidence type="ECO:0008006" key="3">
    <source>
        <dbReference type="Google" id="ProtNLM"/>
    </source>
</evidence>
<dbReference type="Proteomes" id="UP000324133">
    <property type="component" value="Unassembled WGS sequence"/>
</dbReference>
<evidence type="ECO:0000313" key="2">
    <source>
        <dbReference type="Proteomes" id="UP000324133"/>
    </source>
</evidence>
<dbReference type="RefSeq" id="WP_149092740.1">
    <property type="nucleotide sequence ID" value="NZ_VKKY01000003.1"/>
</dbReference>
<organism evidence="1 2">
    <name type="scientific">Rufibacter hautae</name>
    <dbReference type="NCBI Taxonomy" id="2595005"/>
    <lineage>
        <taxon>Bacteria</taxon>
        <taxon>Pseudomonadati</taxon>
        <taxon>Bacteroidota</taxon>
        <taxon>Cytophagia</taxon>
        <taxon>Cytophagales</taxon>
        <taxon>Hymenobacteraceae</taxon>
        <taxon>Rufibacter</taxon>
    </lineage>
</organism>
<gene>
    <name evidence="1" type="ORF">FOA19_20725</name>
</gene>
<comment type="caution">
    <text evidence="1">The sequence shown here is derived from an EMBL/GenBank/DDBJ whole genome shotgun (WGS) entry which is preliminary data.</text>
</comment>
<dbReference type="EMBL" id="VKKY01000003">
    <property type="protein sequence ID" value="KAA3436801.1"/>
    <property type="molecule type" value="Genomic_DNA"/>
</dbReference>
<reference evidence="1 2" key="1">
    <citation type="submission" date="2019-07" db="EMBL/GenBank/DDBJ databases">
        <title>Rufibacter sp. nov., isolated from lake sediment.</title>
        <authorList>
            <person name="Qu J.-H."/>
        </authorList>
    </citation>
    <scope>NUCLEOTIDE SEQUENCE [LARGE SCALE GENOMIC DNA]</scope>
    <source>
        <strain evidence="1 2">NBS58-1</strain>
    </source>
</reference>
<keyword evidence="2" id="KW-1185">Reference proteome</keyword>
<evidence type="ECO:0000313" key="1">
    <source>
        <dbReference type="EMBL" id="KAA3436801.1"/>
    </source>
</evidence>
<protein>
    <recommendedName>
        <fullName evidence="3">DUF748 domain-containing protein</fullName>
    </recommendedName>
</protein>
<dbReference type="AlphaFoldDB" id="A0A5B6TCX7"/>
<dbReference type="OrthoDB" id="844215at2"/>
<sequence>MEQPRKNWSKRKKYLAGGASVLLVILVLLLVVSRNVNSWAEQKLQKQIATQSKGLYSLEMAKLEVSLLAGSAQVDSLWLVPNEAVWKQMQKTSPAQAPASVSDLKADRVQVRGISYIKLLFGGAFSLSSIQLDHPQWVLRQMKEDTTSQPLHETVGEQFRKTGINEIRVKDGAFRFKNKPGRQAELFAVSGVELEAQGIKLDSASLQDTSRAFYSEKVTASVKEATFWLPQGNYKLKSGPMQASTKKQELTLNKLQLIPLASAAQMSKKAGMAVTRFSVQVPELRLSNVDFGTLSRTSNVHVGSLVAYKPRVNAYKDGKNYPTKGSGIMPHDLVQKLTFGVNIRTAKVRDLYVRYEELAEKAFKTGYVTGSNIDLTLTNLTNDKNLISMKRPAVLKGSGLLMGKAPMQATVRLALLDPNGYHSIEGTIGKGYPAILNPMVEPSMFVRVKSGVLQRGSFKLELTKTSAQGSMQLQYDDFKIDLLNKKEEKKKQGLGSKLKSLVANKVILKSESEEDGKAPREGKIQVQRRSERSFLTYWKDCLANGVLSIIGAPM</sequence>
<accession>A0A5B6TCX7</accession>
<proteinExistence type="predicted"/>
<name>A0A5B6TCX7_9BACT</name>